<accession>A0A3P6FDJ8</accession>
<dbReference type="EMBL" id="LR031879">
    <property type="protein sequence ID" value="VDD55933.1"/>
    <property type="molecule type" value="Genomic_DNA"/>
</dbReference>
<reference evidence="1" key="1">
    <citation type="submission" date="2018-11" db="EMBL/GenBank/DDBJ databases">
        <authorList>
            <consortium name="Genoscope - CEA"/>
            <person name="William W."/>
        </authorList>
    </citation>
    <scope>NUCLEOTIDE SEQUENCE</scope>
</reference>
<gene>
    <name evidence="1" type="ORF">BOLC8T49162H</name>
</gene>
<dbReference type="AlphaFoldDB" id="A0A3P6FDJ8"/>
<proteinExistence type="predicted"/>
<evidence type="ECO:0000313" key="1">
    <source>
        <dbReference type="EMBL" id="VDD55933.1"/>
    </source>
</evidence>
<name>A0A3P6FDJ8_BRAOL</name>
<sequence length="36" mass="4187">MMKPLDSVFYPFLSFLDLNGNNTMISMTREKIAFTI</sequence>
<protein>
    <submittedName>
        <fullName evidence="1">Uncharacterized protein</fullName>
    </submittedName>
</protein>
<organism evidence="1">
    <name type="scientific">Brassica oleracea</name>
    <name type="common">Wild cabbage</name>
    <dbReference type="NCBI Taxonomy" id="3712"/>
    <lineage>
        <taxon>Eukaryota</taxon>
        <taxon>Viridiplantae</taxon>
        <taxon>Streptophyta</taxon>
        <taxon>Embryophyta</taxon>
        <taxon>Tracheophyta</taxon>
        <taxon>Spermatophyta</taxon>
        <taxon>Magnoliopsida</taxon>
        <taxon>eudicotyledons</taxon>
        <taxon>Gunneridae</taxon>
        <taxon>Pentapetalae</taxon>
        <taxon>rosids</taxon>
        <taxon>malvids</taxon>
        <taxon>Brassicales</taxon>
        <taxon>Brassicaceae</taxon>
        <taxon>Brassiceae</taxon>
        <taxon>Brassica</taxon>
    </lineage>
</organism>